<organism evidence="2 3">
    <name type="scientific">Bosea robiniae</name>
    <dbReference type="NCBI Taxonomy" id="1036780"/>
    <lineage>
        <taxon>Bacteria</taxon>
        <taxon>Pseudomonadati</taxon>
        <taxon>Pseudomonadota</taxon>
        <taxon>Alphaproteobacteria</taxon>
        <taxon>Hyphomicrobiales</taxon>
        <taxon>Boseaceae</taxon>
        <taxon>Bosea</taxon>
    </lineage>
</organism>
<dbReference type="InterPro" id="IPR021329">
    <property type="entry name" value="DUF2938"/>
</dbReference>
<name>A0ABY0PAQ7_9HYPH</name>
<reference evidence="2 3" key="1">
    <citation type="submission" date="2016-10" db="EMBL/GenBank/DDBJ databases">
        <authorList>
            <person name="Varghese N."/>
            <person name="Submissions S."/>
        </authorList>
    </citation>
    <scope>NUCLEOTIDE SEQUENCE [LARGE SCALE GENOMIC DNA]</scope>
    <source>
        <strain evidence="2 3">DSM 26672</strain>
    </source>
</reference>
<keyword evidence="1" id="KW-1133">Transmembrane helix</keyword>
<dbReference type="Proteomes" id="UP000199468">
    <property type="component" value="Unassembled WGS sequence"/>
</dbReference>
<protein>
    <recommendedName>
        <fullName evidence="4">DUF2938 domain-containing protein</fullName>
    </recommendedName>
</protein>
<feature type="transmembrane region" description="Helical" evidence="1">
    <location>
        <begin position="104"/>
        <end position="123"/>
    </location>
</feature>
<keyword evidence="3" id="KW-1185">Reference proteome</keyword>
<proteinExistence type="predicted"/>
<dbReference type="Pfam" id="PF11158">
    <property type="entry name" value="DUF2938"/>
    <property type="match status" value="1"/>
</dbReference>
<accession>A0ABY0PAQ7</accession>
<dbReference type="EMBL" id="FNBZ01000009">
    <property type="protein sequence ID" value="SDH53947.1"/>
    <property type="molecule type" value="Genomic_DNA"/>
</dbReference>
<gene>
    <name evidence="2" type="ORF">SAMN05421844_109103</name>
</gene>
<evidence type="ECO:0000256" key="1">
    <source>
        <dbReference type="SAM" id="Phobius"/>
    </source>
</evidence>
<comment type="caution">
    <text evidence="2">The sequence shown here is derived from an EMBL/GenBank/DDBJ whole genome shotgun (WGS) entry which is preliminary data.</text>
</comment>
<evidence type="ECO:0000313" key="3">
    <source>
        <dbReference type="Proteomes" id="UP000199468"/>
    </source>
</evidence>
<evidence type="ECO:0000313" key="2">
    <source>
        <dbReference type="EMBL" id="SDH53947.1"/>
    </source>
</evidence>
<sequence length="165" mass="17898">MRPGGWNVSDLILRMVIIGAGATALTDIWAQFLRLFGFPKPNWAMPGRWFAHLPRGRIRHDDIARSEPVAGELVIGWICHYLVGIAFAGIVLAIAGADWARNPTLLPALIVGWVTIGCGWFILQPGMGMGVAASKKPNAGQIRLLNFVSHTIFGLGLYGTALLTR</sequence>
<feature type="transmembrane region" description="Helical" evidence="1">
    <location>
        <begin position="12"/>
        <end position="32"/>
    </location>
</feature>
<feature type="transmembrane region" description="Helical" evidence="1">
    <location>
        <begin position="74"/>
        <end position="97"/>
    </location>
</feature>
<keyword evidence="1" id="KW-0472">Membrane</keyword>
<keyword evidence="1" id="KW-0812">Transmembrane</keyword>
<evidence type="ECO:0008006" key="4">
    <source>
        <dbReference type="Google" id="ProtNLM"/>
    </source>
</evidence>
<feature type="transmembrane region" description="Helical" evidence="1">
    <location>
        <begin position="143"/>
        <end position="163"/>
    </location>
</feature>